<dbReference type="HOGENOM" id="CLU_046288_0_0_1"/>
<dbReference type="OMA" id="KLRADPH"/>
<evidence type="ECO:0000313" key="5">
    <source>
        <dbReference type="Ensembl" id="ENSOGAP00000015196.2"/>
    </source>
</evidence>
<dbReference type="GeneTree" id="ENSGT01030000234599"/>
<feature type="region of interest" description="Disordered" evidence="3">
    <location>
        <begin position="1"/>
        <end position="26"/>
    </location>
</feature>
<reference evidence="5" key="2">
    <citation type="submission" date="2025-08" db="UniProtKB">
        <authorList>
            <consortium name="Ensembl"/>
        </authorList>
    </citation>
    <scope>IDENTIFICATION</scope>
</reference>
<reference evidence="5" key="3">
    <citation type="submission" date="2025-09" db="UniProtKB">
        <authorList>
            <consortium name="Ensembl"/>
        </authorList>
    </citation>
    <scope>IDENTIFICATION</scope>
</reference>
<reference evidence="6" key="1">
    <citation type="submission" date="2011-03" db="EMBL/GenBank/DDBJ databases">
        <title>Version 3 of the genome sequence of Otolemur garnettii (Bushbaby).</title>
        <authorList>
            <consortium name="The Broad Institute Genome Sequencing Platform"/>
            <person name="Di Palma F."/>
            <person name="Johnson J."/>
            <person name="Lander E.S."/>
            <person name="Lindblad-Toh K."/>
            <person name="Jaffe D.B."/>
            <person name="Gnerre S."/>
            <person name="MacCallum I."/>
            <person name="Przybylski D."/>
            <person name="Ribeiro F.J."/>
            <person name="Burton J.N."/>
            <person name="Walker B.J."/>
            <person name="Sharpe T."/>
            <person name="Hall G."/>
        </authorList>
    </citation>
    <scope>NUCLEOTIDE SEQUENCE [LARGE SCALE GENOMIC DNA]</scope>
</reference>
<keyword evidence="4" id="KW-1133">Transmembrane helix</keyword>
<dbReference type="GO" id="GO:0016020">
    <property type="term" value="C:membrane"/>
    <property type="evidence" value="ECO:0007669"/>
    <property type="project" value="TreeGrafter"/>
</dbReference>
<dbReference type="STRING" id="30611.ENSOGAP00000015196"/>
<dbReference type="GO" id="GO:0008289">
    <property type="term" value="F:lipid binding"/>
    <property type="evidence" value="ECO:0007669"/>
    <property type="project" value="InterPro"/>
</dbReference>
<dbReference type="InterPro" id="IPR008405">
    <property type="entry name" value="ApoL"/>
</dbReference>
<dbReference type="eggNOG" id="ENOG502QPNS">
    <property type="taxonomic scope" value="Eukaryota"/>
</dbReference>
<dbReference type="GO" id="GO:0006869">
    <property type="term" value="P:lipid transport"/>
    <property type="evidence" value="ECO:0007669"/>
    <property type="project" value="InterPro"/>
</dbReference>
<feature type="compositionally biased region" description="Basic and acidic residues" evidence="3">
    <location>
        <begin position="1"/>
        <end position="20"/>
    </location>
</feature>
<dbReference type="PANTHER" id="PTHR14096">
    <property type="entry name" value="APOLIPOPROTEIN L"/>
    <property type="match status" value="1"/>
</dbReference>
<sequence>VDNETEKESEPKLIIHRDMDDTPSSEDEELEEVELSAEEKIFLREFPRLERDLEEHIRKFYALAEDIDATHKTFTKTSLVANSIAVVSGVMSILGLALAPATGGGSLLLSSAGQGLGAAAGVTSILTSMLERSHNKKAQAEDREAEADKEFYVVQAGKITYDCANTIKNIKKNLQVLQKARANPRLANAAKNLMTTGQVSAQRSQQVQKAFGGTTLAMTKNARMLGSAVGAFGLVLDLAAVSKDWKELKEGARMELAEELRAEAQKLERKLTELTQLYESLLERVR</sequence>
<dbReference type="Ensembl" id="ENSOGAT00000016975.2">
    <property type="protein sequence ID" value="ENSOGAP00000015196.2"/>
    <property type="gene ID" value="ENSOGAG00000016971.2"/>
</dbReference>
<dbReference type="GO" id="GO:0042157">
    <property type="term" value="P:lipoprotein metabolic process"/>
    <property type="evidence" value="ECO:0007669"/>
    <property type="project" value="InterPro"/>
</dbReference>
<proteinExistence type="inferred from homology"/>
<protein>
    <submittedName>
        <fullName evidence="5">Apolipoprotein L6</fullName>
    </submittedName>
</protein>
<feature type="coiled-coil region" evidence="2">
    <location>
        <begin position="253"/>
        <end position="284"/>
    </location>
</feature>
<keyword evidence="6" id="KW-1185">Reference proteome</keyword>
<evidence type="ECO:0000256" key="1">
    <source>
        <dbReference type="ARBA" id="ARBA00010090"/>
    </source>
</evidence>
<evidence type="ECO:0000256" key="3">
    <source>
        <dbReference type="SAM" id="MobiDB-lite"/>
    </source>
</evidence>
<dbReference type="PANTHER" id="PTHR14096:SF7">
    <property type="entry name" value="APOLIPOPROTEIN L6"/>
    <property type="match status" value="1"/>
</dbReference>
<keyword evidence="2" id="KW-0175">Coiled coil</keyword>
<comment type="similarity">
    <text evidence="1">Belongs to the apolipoprotein L family.</text>
</comment>
<dbReference type="InParanoid" id="H0XGI7"/>
<dbReference type="AlphaFoldDB" id="H0XGI7"/>
<evidence type="ECO:0000256" key="2">
    <source>
        <dbReference type="SAM" id="Coils"/>
    </source>
</evidence>
<dbReference type="Proteomes" id="UP000005225">
    <property type="component" value="Unassembled WGS sequence"/>
</dbReference>
<keyword evidence="4" id="KW-0812">Transmembrane</keyword>
<dbReference type="Pfam" id="PF05461">
    <property type="entry name" value="ApoL"/>
    <property type="match status" value="1"/>
</dbReference>
<dbReference type="EMBL" id="AAQR03016428">
    <property type="status" value="NOT_ANNOTATED_CDS"/>
    <property type="molecule type" value="Genomic_DNA"/>
</dbReference>
<organism evidence="5 6">
    <name type="scientific">Otolemur garnettii</name>
    <name type="common">Small-eared galago</name>
    <name type="synonym">Garnett's greater bushbaby</name>
    <dbReference type="NCBI Taxonomy" id="30611"/>
    <lineage>
        <taxon>Eukaryota</taxon>
        <taxon>Metazoa</taxon>
        <taxon>Chordata</taxon>
        <taxon>Craniata</taxon>
        <taxon>Vertebrata</taxon>
        <taxon>Euteleostomi</taxon>
        <taxon>Mammalia</taxon>
        <taxon>Eutheria</taxon>
        <taxon>Euarchontoglires</taxon>
        <taxon>Primates</taxon>
        <taxon>Strepsirrhini</taxon>
        <taxon>Lorisiformes</taxon>
        <taxon>Galagidae</taxon>
        <taxon>Otolemur</taxon>
    </lineage>
</organism>
<dbReference type="FunCoup" id="H0XGI7">
    <property type="interactions" value="16"/>
</dbReference>
<feature type="transmembrane region" description="Helical" evidence="4">
    <location>
        <begin position="107"/>
        <end position="127"/>
    </location>
</feature>
<feature type="transmembrane region" description="Helical" evidence="4">
    <location>
        <begin position="79"/>
        <end position="101"/>
    </location>
</feature>
<dbReference type="GO" id="GO:0005576">
    <property type="term" value="C:extracellular region"/>
    <property type="evidence" value="ECO:0007669"/>
    <property type="project" value="InterPro"/>
</dbReference>
<evidence type="ECO:0000256" key="4">
    <source>
        <dbReference type="SAM" id="Phobius"/>
    </source>
</evidence>
<keyword evidence="4" id="KW-0472">Membrane</keyword>
<accession>H0XGI7</accession>
<name>H0XGI7_OTOGA</name>
<evidence type="ECO:0000313" key="6">
    <source>
        <dbReference type="Proteomes" id="UP000005225"/>
    </source>
</evidence>